<sequence>MKAKNDPKRVCCCKKAKCASWRYVALKYEEMEGLGSNSNSWATNLLSSLTGHSNNSSKGTSPDATYASSASSMASSDAQHKVTFRHDVKVVPIPMRNEYSRRLRTRLWAGREELHLNAQRNALEFEFEGWDWRTVTDDDDMYVCSQSGELIHPAHCIDTDF</sequence>
<dbReference type="AlphaFoldDB" id="A0A6U3SMR2"/>
<name>A0A6U3SMR2_9STRA</name>
<evidence type="ECO:0000313" key="2">
    <source>
        <dbReference type="EMBL" id="CAD9355308.1"/>
    </source>
</evidence>
<dbReference type="EMBL" id="HBGN01037339">
    <property type="protein sequence ID" value="CAD9355308.1"/>
    <property type="molecule type" value="Transcribed_RNA"/>
</dbReference>
<proteinExistence type="predicted"/>
<protein>
    <submittedName>
        <fullName evidence="2">Uncharacterized protein</fullName>
    </submittedName>
</protein>
<accession>A0A6U3SMR2</accession>
<reference evidence="2" key="1">
    <citation type="submission" date="2021-01" db="EMBL/GenBank/DDBJ databases">
        <authorList>
            <person name="Corre E."/>
            <person name="Pelletier E."/>
            <person name="Niang G."/>
            <person name="Scheremetjew M."/>
            <person name="Finn R."/>
            <person name="Kale V."/>
            <person name="Holt S."/>
            <person name="Cochrane G."/>
            <person name="Meng A."/>
            <person name="Brown T."/>
            <person name="Cohen L."/>
        </authorList>
    </citation>
    <scope>NUCLEOTIDE SEQUENCE</scope>
    <source>
        <strain evidence="2">Pop2</strain>
    </source>
</reference>
<feature type="region of interest" description="Disordered" evidence="1">
    <location>
        <begin position="52"/>
        <end position="72"/>
    </location>
</feature>
<evidence type="ECO:0000256" key="1">
    <source>
        <dbReference type="SAM" id="MobiDB-lite"/>
    </source>
</evidence>
<gene>
    <name evidence="2" type="ORF">DBRI1063_LOCUS23936</name>
</gene>
<organism evidence="2">
    <name type="scientific">Ditylum brightwellii</name>
    <dbReference type="NCBI Taxonomy" id="49249"/>
    <lineage>
        <taxon>Eukaryota</taxon>
        <taxon>Sar</taxon>
        <taxon>Stramenopiles</taxon>
        <taxon>Ochrophyta</taxon>
        <taxon>Bacillariophyta</taxon>
        <taxon>Mediophyceae</taxon>
        <taxon>Lithodesmiophycidae</taxon>
        <taxon>Lithodesmiales</taxon>
        <taxon>Lithodesmiaceae</taxon>
        <taxon>Ditylum</taxon>
    </lineage>
</organism>
<feature type="compositionally biased region" description="Polar residues" evidence="1">
    <location>
        <begin position="52"/>
        <end position="63"/>
    </location>
</feature>